<accession>A0AB33JXG9</accession>
<protein>
    <submittedName>
        <fullName evidence="2">Uncharacterized protein</fullName>
    </submittedName>
</protein>
<evidence type="ECO:0000313" key="2">
    <source>
        <dbReference type="EMBL" id="BFP45240.1"/>
    </source>
</evidence>
<sequence>MIPETQPESPPHDLPEHPTLAAWLAERRAAPPSWAEEAFGGAWRWNFHPDTLDRLAAEVVRRFATAEEFDAAREEPFVQGACWYLGEVIRRTRGAVWRYLAADPGSGPAKPGSRAGLPFVDQPTKPGRRHGGPAGVPA</sequence>
<dbReference type="EMBL" id="AP035881">
    <property type="protein sequence ID" value="BFP45240.1"/>
    <property type="molecule type" value="Genomic_DNA"/>
</dbReference>
<gene>
    <name evidence="2" type="ORF">KCMC57_16080</name>
</gene>
<dbReference type="RefSeq" id="WP_407987761.1">
    <property type="nucleotide sequence ID" value="NZ_AP035881.2"/>
</dbReference>
<name>A0AB33JXG9_9ACTN</name>
<reference evidence="2" key="1">
    <citation type="submission" date="2024-07" db="EMBL/GenBank/DDBJ databases">
        <title>Complete genome sequences of cellulolytic bacteria, Kitasatospora sp. CMC57 and Streptomyces sp. CMC78, isolated from Japanese agricultural soil.</title>
        <authorList>
            <person name="Hashimoto T."/>
            <person name="Ito M."/>
            <person name="Iwamoto M."/>
            <person name="Fukahori D."/>
            <person name="Shoda T."/>
            <person name="Sakoda M."/>
            <person name="Morohoshi T."/>
            <person name="Mitsuboshi M."/>
            <person name="Nishizawa T."/>
        </authorList>
    </citation>
    <scope>NUCLEOTIDE SEQUENCE</scope>
    <source>
        <strain evidence="2">CMC57</strain>
    </source>
</reference>
<feature type="region of interest" description="Disordered" evidence="1">
    <location>
        <begin position="102"/>
        <end position="138"/>
    </location>
</feature>
<evidence type="ECO:0000256" key="1">
    <source>
        <dbReference type="SAM" id="MobiDB-lite"/>
    </source>
</evidence>
<organism evidence="2">
    <name type="scientific">Kitasatospora sp. CMC57</name>
    <dbReference type="NCBI Taxonomy" id="3231513"/>
    <lineage>
        <taxon>Bacteria</taxon>
        <taxon>Bacillati</taxon>
        <taxon>Actinomycetota</taxon>
        <taxon>Actinomycetes</taxon>
        <taxon>Kitasatosporales</taxon>
        <taxon>Streptomycetaceae</taxon>
        <taxon>Kitasatospora</taxon>
    </lineage>
</organism>
<dbReference type="AlphaFoldDB" id="A0AB33JXG9"/>
<proteinExistence type="predicted"/>